<dbReference type="Proteomes" id="UP001558613">
    <property type="component" value="Unassembled WGS sequence"/>
</dbReference>
<dbReference type="EMBL" id="JAYMGO010000002">
    <property type="protein sequence ID" value="KAL1279898.1"/>
    <property type="molecule type" value="Genomic_DNA"/>
</dbReference>
<name>A0ABR3NS98_9TELE</name>
<accession>A0ABR3NS98</accession>
<evidence type="ECO:0000313" key="3">
    <source>
        <dbReference type="Proteomes" id="UP001558613"/>
    </source>
</evidence>
<protein>
    <submittedName>
        <fullName evidence="2">Uncharacterized protein</fullName>
    </submittedName>
</protein>
<keyword evidence="3" id="KW-1185">Reference proteome</keyword>
<reference evidence="2 3" key="1">
    <citation type="submission" date="2023-09" db="EMBL/GenBank/DDBJ databases">
        <authorList>
            <person name="Wang M."/>
        </authorList>
    </citation>
    <scope>NUCLEOTIDE SEQUENCE [LARGE SCALE GENOMIC DNA]</scope>
    <source>
        <strain evidence="2">GT-2023</strain>
        <tissue evidence="2">Liver</tissue>
    </source>
</reference>
<sequence>MPRGPKMFTTQPELFYPEPAGPPPSGFSTIPTSQMSHPLHPQIPPPRRVSVPLTPSPFPGYGPDANIRPPSGPPFSAPPICTALPFSRRLAYPPPPSFAPPGRIGQDEPVPFGVFPQMLCLPLQEGLPVSAPDREQLKIELQQVNQQISQQTRGLEAASNSMLLQREACALASQPAAGVKWSSGGAVSSEQLSLELDHVELEIKKRTREIAMENQVAHEYKLKATENGQTDRKAQLEELSLALGEVSNGSSGMKPASSMGGSMLSLTNKTSSLTLCSADQAASSSDLQKNGVVHSCS</sequence>
<feature type="compositionally biased region" description="Polar residues" evidence="1">
    <location>
        <begin position="26"/>
        <end position="36"/>
    </location>
</feature>
<organism evidence="2 3">
    <name type="scientific">Cirrhinus molitorella</name>
    <name type="common">mud carp</name>
    <dbReference type="NCBI Taxonomy" id="172907"/>
    <lineage>
        <taxon>Eukaryota</taxon>
        <taxon>Metazoa</taxon>
        <taxon>Chordata</taxon>
        <taxon>Craniata</taxon>
        <taxon>Vertebrata</taxon>
        <taxon>Euteleostomi</taxon>
        <taxon>Actinopterygii</taxon>
        <taxon>Neopterygii</taxon>
        <taxon>Teleostei</taxon>
        <taxon>Ostariophysi</taxon>
        <taxon>Cypriniformes</taxon>
        <taxon>Cyprinidae</taxon>
        <taxon>Labeoninae</taxon>
        <taxon>Labeonini</taxon>
        <taxon>Cirrhinus</taxon>
    </lineage>
</organism>
<comment type="caution">
    <text evidence="2">The sequence shown here is derived from an EMBL/GenBank/DDBJ whole genome shotgun (WGS) entry which is preliminary data.</text>
</comment>
<proteinExistence type="predicted"/>
<evidence type="ECO:0000256" key="1">
    <source>
        <dbReference type="SAM" id="MobiDB-lite"/>
    </source>
</evidence>
<evidence type="ECO:0000313" key="2">
    <source>
        <dbReference type="EMBL" id="KAL1279898.1"/>
    </source>
</evidence>
<gene>
    <name evidence="2" type="ORF">QQF64_014498</name>
</gene>
<feature type="region of interest" description="Disordered" evidence="1">
    <location>
        <begin position="1"/>
        <end position="45"/>
    </location>
</feature>